<dbReference type="AlphaFoldDB" id="A0A0R0LUW4"/>
<feature type="repeat" description="TPR" evidence="3">
    <location>
        <begin position="53"/>
        <end position="86"/>
    </location>
</feature>
<dbReference type="SUPFAM" id="SSF48452">
    <property type="entry name" value="TPR-like"/>
    <property type="match status" value="1"/>
</dbReference>
<proteinExistence type="predicted"/>
<dbReference type="SMART" id="SM00028">
    <property type="entry name" value="TPR"/>
    <property type="match status" value="3"/>
</dbReference>
<sequence length="222" mass="25581">MSLKNIREALLNNKTVLSADDFDQIDTILQKYENKEDAPAISFEEELKNIEEANSLKEEGSSYFLKGNYQTACEKYTLAIEKDPKNKLLYSNRAVCYLKLGNKGKGISDAYKSVEIDPFFAKGYYRLGSFFSDSDPSKALEFYQKALEIEPSNSDYKKYVESTKSIIEKKKNSPSGTDFSKMQELFKNPEMMKMAQDFMKNKTPEEIEALKNQFSHFMNDKK</sequence>
<organism evidence="4 5">
    <name type="scientific">Pseudoloma neurophilia</name>
    <dbReference type="NCBI Taxonomy" id="146866"/>
    <lineage>
        <taxon>Eukaryota</taxon>
        <taxon>Fungi</taxon>
        <taxon>Fungi incertae sedis</taxon>
        <taxon>Microsporidia</taxon>
        <taxon>Pseudoloma</taxon>
    </lineage>
</organism>
<dbReference type="GO" id="GO:0060090">
    <property type="term" value="F:molecular adaptor activity"/>
    <property type="evidence" value="ECO:0007669"/>
    <property type="project" value="TreeGrafter"/>
</dbReference>
<dbReference type="InterPro" id="IPR011990">
    <property type="entry name" value="TPR-like_helical_dom_sf"/>
</dbReference>
<dbReference type="InterPro" id="IPR047150">
    <property type="entry name" value="SGT"/>
</dbReference>
<dbReference type="GO" id="GO:0016020">
    <property type="term" value="C:membrane"/>
    <property type="evidence" value="ECO:0007669"/>
    <property type="project" value="TreeGrafter"/>
</dbReference>
<name>A0A0R0LUW4_9MICR</name>
<dbReference type="Pfam" id="PF13181">
    <property type="entry name" value="TPR_8"/>
    <property type="match status" value="1"/>
</dbReference>
<dbReference type="VEuPathDB" id="MicrosporidiaDB:M153_13430002320"/>
<dbReference type="Gene3D" id="1.25.40.10">
    <property type="entry name" value="Tetratricopeptide repeat domain"/>
    <property type="match status" value="1"/>
</dbReference>
<gene>
    <name evidence="4" type="ORF">M153_13430002320</name>
</gene>
<keyword evidence="5" id="KW-1185">Reference proteome</keyword>
<dbReference type="GO" id="GO:0072380">
    <property type="term" value="C:TRC complex"/>
    <property type="evidence" value="ECO:0007669"/>
    <property type="project" value="TreeGrafter"/>
</dbReference>
<dbReference type="OrthoDB" id="2187829at2759"/>
<dbReference type="GO" id="GO:0006620">
    <property type="term" value="P:post-translational protein targeting to endoplasmic reticulum membrane"/>
    <property type="evidence" value="ECO:0007669"/>
    <property type="project" value="TreeGrafter"/>
</dbReference>
<dbReference type="PANTHER" id="PTHR45831:SF2">
    <property type="entry name" value="LD24721P"/>
    <property type="match status" value="1"/>
</dbReference>
<feature type="repeat" description="TPR" evidence="3">
    <location>
        <begin position="121"/>
        <end position="153"/>
    </location>
</feature>
<reference evidence="4 5" key="1">
    <citation type="submission" date="2015-07" db="EMBL/GenBank/DDBJ databases">
        <title>The genome of Pseudoloma neurophilia, a relevant intracellular parasite of the zebrafish.</title>
        <authorList>
            <person name="Ndikumana S."/>
            <person name="Pelin A."/>
            <person name="Sanders J."/>
            <person name="Corradi N."/>
        </authorList>
    </citation>
    <scope>NUCLEOTIDE SEQUENCE [LARGE SCALE GENOMIC DNA]</scope>
    <source>
        <strain evidence="4 5">MK1</strain>
    </source>
</reference>
<evidence type="ECO:0000256" key="2">
    <source>
        <dbReference type="ARBA" id="ARBA00022803"/>
    </source>
</evidence>
<evidence type="ECO:0000313" key="4">
    <source>
        <dbReference type="EMBL" id="KRH93187.1"/>
    </source>
</evidence>
<protein>
    <submittedName>
        <fullName evidence="4">TPR repeat-containing protein</fullName>
    </submittedName>
</protein>
<dbReference type="EMBL" id="LGUB01000447">
    <property type="protein sequence ID" value="KRH93187.1"/>
    <property type="molecule type" value="Genomic_DNA"/>
</dbReference>
<dbReference type="PANTHER" id="PTHR45831">
    <property type="entry name" value="LD24721P"/>
    <property type="match status" value="1"/>
</dbReference>
<dbReference type="Pfam" id="PF13414">
    <property type="entry name" value="TPR_11"/>
    <property type="match status" value="1"/>
</dbReference>
<dbReference type="InterPro" id="IPR019734">
    <property type="entry name" value="TPR_rpt"/>
</dbReference>
<dbReference type="Proteomes" id="UP000051530">
    <property type="component" value="Unassembled WGS sequence"/>
</dbReference>
<keyword evidence="1" id="KW-0677">Repeat</keyword>
<evidence type="ECO:0000313" key="5">
    <source>
        <dbReference type="Proteomes" id="UP000051530"/>
    </source>
</evidence>
<comment type="caution">
    <text evidence="4">The sequence shown here is derived from an EMBL/GenBank/DDBJ whole genome shotgun (WGS) entry which is preliminary data.</text>
</comment>
<keyword evidence="2 3" id="KW-0802">TPR repeat</keyword>
<evidence type="ECO:0000256" key="1">
    <source>
        <dbReference type="ARBA" id="ARBA00022737"/>
    </source>
</evidence>
<evidence type="ECO:0000256" key="3">
    <source>
        <dbReference type="PROSITE-ProRule" id="PRU00339"/>
    </source>
</evidence>
<dbReference type="PROSITE" id="PS50005">
    <property type="entry name" value="TPR"/>
    <property type="match status" value="2"/>
</dbReference>
<accession>A0A0R0LUW4</accession>